<dbReference type="PANTHER" id="PTHR33154">
    <property type="entry name" value="TRANSCRIPTIONAL REGULATOR, ARSR FAMILY"/>
    <property type="match status" value="1"/>
</dbReference>
<dbReference type="InterPro" id="IPR036388">
    <property type="entry name" value="WH-like_DNA-bd_sf"/>
</dbReference>
<keyword evidence="3" id="KW-0804">Transcription</keyword>
<keyword evidence="6" id="KW-1185">Reference proteome</keyword>
<organism evidence="5 6">
    <name type="scientific">Pedococcus badiiscoriae</name>
    <dbReference type="NCBI Taxonomy" id="642776"/>
    <lineage>
        <taxon>Bacteria</taxon>
        <taxon>Bacillati</taxon>
        <taxon>Actinomycetota</taxon>
        <taxon>Actinomycetes</taxon>
        <taxon>Micrococcales</taxon>
        <taxon>Intrasporangiaceae</taxon>
        <taxon>Pedococcus</taxon>
    </lineage>
</organism>
<name>A0A852WI00_9MICO</name>
<gene>
    <name evidence="5" type="ORF">BJ986_001688</name>
</gene>
<sequence>MGQTQLLATTTGPAASGDAACCGTLTTDSAMGRAQAEATAYLLKAVADPVRLQLLSLIRAAKDHEACVCDLTPAVGLSQPTVSHHLKVLTEAGLLTRERRGTWAWFRLVPSRLDDLAAIFR</sequence>
<dbReference type="PROSITE" id="PS50987">
    <property type="entry name" value="HTH_ARSR_2"/>
    <property type="match status" value="1"/>
</dbReference>
<dbReference type="Proteomes" id="UP000573599">
    <property type="component" value="Unassembled WGS sequence"/>
</dbReference>
<reference evidence="5 6" key="1">
    <citation type="submission" date="2020-07" db="EMBL/GenBank/DDBJ databases">
        <title>Sequencing the genomes of 1000 actinobacteria strains.</title>
        <authorList>
            <person name="Klenk H.-P."/>
        </authorList>
    </citation>
    <scope>NUCLEOTIDE SEQUENCE [LARGE SCALE GENOMIC DNA]</scope>
    <source>
        <strain evidence="5 6">DSM 23987</strain>
    </source>
</reference>
<dbReference type="AlphaFoldDB" id="A0A852WI00"/>
<protein>
    <submittedName>
        <fullName evidence="5">ArsR family transcriptional regulator</fullName>
    </submittedName>
</protein>
<dbReference type="PRINTS" id="PR00778">
    <property type="entry name" value="HTHARSR"/>
</dbReference>
<dbReference type="NCBIfam" id="NF033788">
    <property type="entry name" value="HTH_metalloreg"/>
    <property type="match status" value="1"/>
</dbReference>
<dbReference type="InterPro" id="IPR036390">
    <property type="entry name" value="WH_DNA-bd_sf"/>
</dbReference>
<dbReference type="CDD" id="cd00090">
    <property type="entry name" value="HTH_ARSR"/>
    <property type="match status" value="1"/>
</dbReference>
<keyword evidence="2" id="KW-0238">DNA-binding</keyword>
<dbReference type="SMART" id="SM00418">
    <property type="entry name" value="HTH_ARSR"/>
    <property type="match status" value="1"/>
</dbReference>
<dbReference type="GO" id="GO:0003677">
    <property type="term" value="F:DNA binding"/>
    <property type="evidence" value="ECO:0007669"/>
    <property type="project" value="UniProtKB-KW"/>
</dbReference>
<dbReference type="GO" id="GO:0003700">
    <property type="term" value="F:DNA-binding transcription factor activity"/>
    <property type="evidence" value="ECO:0007669"/>
    <property type="project" value="InterPro"/>
</dbReference>
<evidence type="ECO:0000256" key="2">
    <source>
        <dbReference type="ARBA" id="ARBA00023125"/>
    </source>
</evidence>
<dbReference type="PROSITE" id="PS00846">
    <property type="entry name" value="HTH_ARSR_1"/>
    <property type="match status" value="1"/>
</dbReference>
<keyword evidence="1" id="KW-0805">Transcription regulation</keyword>
<dbReference type="SUPFAM" id="SSF46785">
    <property type="entry name" value="Winged helix' DNA-binding domain"/>
    <property type="match status" value="1"/>
</dbReference>
<feature type="domain" description="HTH arsR-type" evidence="4">
    <location>
        <begin position="31"/>
        <end position="121"/>
    </location>
</feature>
<evidence type="ECO:0000313" key="6">
    <source>
        <dbReference type="Proteomes" id="UP000573599"/>
    </source>
</evidence>
<dbReference type="Gene3D" id="1.10.10.10">
    <property type="entry name" value="Winged helix-like DNA-binding domain superfamily/Winged helix DNA-binding domain"/>
    <property type="match status" value="1"/>
</dbReference>
<comment type="caution">
    <text evidence="5">The sequence shown here is derived from an EMBL/GenBank/DDBJ whole genome shotgun (WGS) entry which is preliminary data.</text>
</comment>
<dbReference type="PANTHER" id="PTHR33154:SF18">
    <property type="entry name" value="ARSENICAL RESISTANCE OPERON REPRESSOR"/>
    <property type="match status" value="1"/>
</dbReference>
<dbReference type="Pfam" id="PF01022">
    <property type="entry name" value="HTH_5"/>
    <property type="match status" value="1"/>
</dbReference>
<evidence type="ECO:0000259" key="4">
    <source>
        <dbReference type="PROSITE" id="PS50987"/>
    </source>
</evidence>
<dbReference type="RefSeq" id="WP_179421578.1">
    <property type="nucleotide sequence ID" value="NZ_JACCAB010000001.1"/>
</dbReference>
<dbReference type="InterPro" id="IPR018334">
    <property type="entry name" value="ArsR_HTH"/>
</dbReference>
<accession>A0A852WI00</accession>
<evidence type="ECO:0000313" key="5">
    <source>
        <dbReference type="EMBL" id="NYG07201.1"/>
    </source>
</evidence>
<dbReference type="InterPro" id="IPR001845">
    <property type="entry name" value="HTH_ArsR_DNA-bd_dom"/>
</dbReference>
<proteinExistence type="predicted"/>
<evidence type="ECO:0000256" key="3">
    <source>
        <dbReference type="ARBA" id="ARBA00023163"/>
    </source>
</evidence>
<dbReference type="InterPro" id="IPR051081">
    <property type="entry name" value="HTH_MetalResp_TranReg"/>
</dbReference>
<evidence type="ECO:0000256" key="1">
    <source>
        <dbReference type="ARBA" id="ARBA00023015"/>
    </source>
</evidence>
<dbReference type="InterPro" id="IPR011991">
    <property type="entry name" value="ArsR-like_HTH"/>
</dbReference>
<dbReference type="EMBL" id="JACCAB010000001">
    <property type="protein sequence ID" value="NYG07201.1"/>
    <property type="molecule type" value="Genomic_DNA"/>
</dbReference>